<feature type="non-terminal residue" evidence="2">
    <location>
        <position position="702"/>
    </location>
</feature>
<feature type="region of interest" description="Disordered" evidence="1">
    <location>
        <begin position="21"/>
        <end position="68"/>
    </location>
</feature>
<sequence>MPINSQSTINILKGDTALHKTTKSVSETAKSERKTSKSPTNSITRNTVSVESKTTVPKKSTKGGVMSLDDLNSSNSDIILHKTSAPVNRINVIPKSPLSSTKQNGIMDDGQKKNIMSSGSSDTNPPNTSLNGKTKLYSHHNTEPSITGSKPTTAYEALNMVPSHDDENPLSISRNSKLITGIKVDGNKRLLHRNGFSYTETLSSQQKGLLNTNEPVKHNISKSIFNTADENQSSLNKEFSWKGVSGKKNRSSPLSKDIPVSNDRINTTKIQSEQTQTEVNNGNHVSAVTRTDSPILNPNTKRTSDSSFLSVKEIEENLKITDGQHDNDNEILGKGHVTAEDKSNTKPKSFLDPKDPMLNENVRDGTKKLVVGKIIPSIIIGNGRLATEVVESGQISMSPGLSNSNAFVVNAGPRFVNNQEHVPFNSDSIQKKDRKQAIDGLNVGQKKVNKLSDSNMPSNDDENLINSITTDYVPIIKVANLPNVSAISNITKTGNIQVSKETNNKPKHNTVSDSIVTGSFGIDQVVARNTLSARRNLDSVVPTEPTHANHLSKGTSINRNFFDQAVYGNRVQSINTLNVSPNEKTSTGNSIIINLKVHSNDENRFHNSFDKNDDSDFPKSAVSVKSLSTDSSVSSKTNGSLFVVTASLQSTPTKVRKAKLKKDKKKSFGTIFVPTKQMAGFVPMKTIVDPLEQFSKDKTEFT</sequence>
<evidence type="ECO:0000313" key="2">
    <source>
        <dbReference type="EMBL" id="AKS48161.1"/>
    </source>
</evidence>
<feature type="compositionally biased region" description="Polar residues" evidence="1">
    <location>
        <begin position="37"/>
        <end position="58"/>
    </location>
</feature>
<dbReference type="EMBL" id="KP757797">
    <property type="protein sequence ID" value="AKS48161.1"/>
    <property type="molecule type" value="mRNA"/>
</dbReference>
<accession>A0A0K0YB06</accession>
<evidence type="ECO:0000256" key="1">
    <source>
        <dbReference type="SAM" id="MobiDB-lite"/>
    </source>
</evidence>
<protein>
    <submittedName>
        <fullName evidence="2">SNK-rich protein</fullName>
    </submittedName>
</protein>
<name>A0A0K0YB06_MYTCO</name>
<feature type="region of interest" description="Disordered" evidence="1">
    <location>
        <begin position="94"/>
        <end position="129"/>
    </location>
</feature>
<feature type="compositionally biased region" description="Polar residues" evidence="1">
    <location>
        <begin position="114"/>
        <end position="129"/>
    </location>
</feature>
<dbReference type="AlphaFoldDB" id="A0A0K0YB06"/>
<organism evidence="2">
    <name type="scientific">Mytilus coruscus</name>
    <name type="common">Sea mussel</name>
    <dbReference type="NCBI Taxonomy" id="42192"/>
    <lineage>
        <taxon>Eukaryota</taxon>
        <taxon>Metazoa</taxon>
        <taxon>Spiralia</taxon>
        <taxon>Lophotrochozoa</taxon>
        <taxon>Mollusca</taxon>
        <taxon>Bivalvia</taxon>
        <taxon>Autobranchia</taxon>
        <taxon>Pteriomorphia</taxon>
        <taxon>Mytilida</taxon>
        <taxon>Mytiloidea</taxon>
        <taxon>Mytilidae</taxon>
        <taxon>Mytilinae</taxon>
        <taxon>Mytilus</taxon>
    </lineage>
</organism>
<reference evidence="2" key="1">
    <citation type="submission" date="2015-02" db="EMBL/GenBank/DDBJ databases">
        <authorList>
            <person name="Chooi Y.-H."/>
        </authorList>
    </citation>
    <scope>NUCLEOTIDE SEQUENCE</scope>
    <source>
        <tissue evidence="2">Mantle</tissue>
    </source>
</reference>
<proteinExistence type="evidence at transcript level"/>
<feature type="region of interest" description="Disordered" evidence="1">
    <location>
        <begin position="336"/>
        <end position="359"/>
    </location>
</feature>